<dbReference type="EMBL" id="FQWB01000002">
    <property type="protein sequence ID" value="SHG14089.1"/>
    <property type="molecule type" value="Genomic_DNA"/>
</dbReference>
<reference evidence="2" key="1">
    <citation type="submission" date="2016-11" db="EMBL/GenBank/DDBJ databases">
        <authorList>
            <person name="Varghese N."/>
            <person name="Submissions S."/>
        </authorList>
    </citation>
    <scope>NUCLEOTIDE SEQUENCE [LARGE SCALE GENOMIC DNA]</scope>
    <source>
        <strain evidence="2">DSM 19978</strain>
    </source>
</reference>
<organism evidence="1 2">
    <name type="scientific">Flavobacterium fluvii</name>
    <dbReference type="NCBI Taxonomy" id="468056"/>
    <lineage>
        <taxon>Bacteria</taxon>
        <taxon>Pseudomonadati</taxon>
        <taxon>Bacteroidota</taxon>
        <taxon>Flavobacteriia</taxon>
        <taxon>Flavobacteriales</taxon>
        <taxon>Flavobacteriaceae</taxon>
        <taxon>Flavobacterium</taxon>
    </lineage>
</organism>
<name>A0A1M5HDM0_9FLAO</name>
<dbReference type="Proteomes" id="UP000184516">
    <property type="component" value="Unassembled WGS sequence"/>
</dbReference>
<dbReference type="AlphaFoldDB" id="A0A1M5HDM0"/>
<gene>
    <name evidence="1" type="ORF">SAMN05443549_102194</name>
</gene>
<proteinExistence type="predicted"/>
<sequence>MNQSFSIKGKKAAIITREGGVLCGSITKSFLQALTNPLFY</sequence>
<keyword evidence="2" id="KW-1185">Reference proteome</keyword>
<evidence type="ECO:0000313" key="1">
    <source>
        <dbReference type="EMBL" id="SHG14089.1"/>
    </source>
</evidence>
<protein>
    <submittedName>
        <fullName evidence="1">Uncharacterized protein</fullName>
    </submittedName>
</protein>
<evidence type="ECO:0000313" key="2">
    <source>
        <dbReference type="Proteomes" id="UP000184516"/>
    </source>
</evidence>
<accession>A0A1M5HDM0</accession>
<dbReference type="STRING" id="468056.SAMN05443549_102194"/>